<evidence type="ECO:0000313" key="2">
    <source>
        <dbReference type="EMBL" id="QKF06955.1"/>
    </source>
</evidence>
<name>A0A6M8IW98_9ACTN</name>
<reference evidence="3" key="1">
    <citation type="submission" date="2020-05" db="EMBL/GenBank/DDBJ databases">
        <title>Novel species in genus Nocardioides.</title>
        <authorList>
            <person name="Zhang G."/>
        </authorList>
    </citation>
    <scope>NUCLEOTIDE SEQUENCE [LARGE SCALE GENOMIC DNA]</scope>
    <source>
        <strain evidence="3">zg-1050</strain>
    </source>
</reference>
<dbReference type="Pfam" id="PF00329">
    <property type="entry name" value="Complex1_30kDa"/>
    <property type="match status" value="1"/>
</dbReference>
<dbReference type="AlphaFoldDB" id="A0A6M8IW98"/>
<gene>
    <name evidence="2" type="ORF">HLV38_01565</name>
</gene>
<dbReference type="RefSeq" id="WP_172165728.1">
    <property type="nucleotide sequence ID" value="NZ_CP053716.1"/>
</dbReference>
<dbReference type="InterPro" id="IPR037232">
    <property type="entry name" value="NADH_quin_OxRdtase_su_C/D-like"/>
</dbReference>
<feature type="compositionally biased region" description="Low complexity" evidence="1">
    <location>
        <begin position="139"/>
        <end position="158"/>
    </location>
</feature>
<protein>
    <submittedName>
        <fullName evidence="2">NADH-quinone oxidoreductase subunit C</fullName>
    </submittedName>
</protein>
<dbReference type="GO" id="GO:0008137">
    <property type="term" value="F:NADH dehydrogenase (ubiquinone) activity"/>
    <property type="evidence" value="ECO:0007669"/>
    <property type="project" value="InterPro"/>
</dbReference>
<feature type="region of interest" description="Disordered" evidence="1">
    <location>
        <begin position="117"/>
        <end position="173"/>
    </location>
</feature>
<sequence length="235" mass="25009">MQFTSQFIPIQKDAVHDEARRRFDEGWRLSNVHAALDEDGTSVYYTYERGGTFENLHVAGITASDSLPSITDVYFSAFVFENETRELFGVDIRDIALDFGGNLYTLGESEPMTFITPEQKAARDKARKAARAREERARAAAAATTSAARGGAEQAAKAHPAGDASAVDPSGEFEPSAELLAQIAAKTAGLDPERAEKVRAGMIARAARAAAKVQAETTVGTDAAAPSARGAREGA</sequence>
<proteinExistence type="predicted"/>
<dbReference type="InterPro" id="IPR001268">
    <property type="entry name" value="NADH_UbQ_OxRdtase_30kDa_su"/>
</dbReference>
<evidence type="ECO:0000256" key="1">
    <source>
        <dbReference type="SAM" id="MobiDB-lite"/>
    </source>
</evidence>
<evidence type="ECO:0000313" key="3">
    <source>
        <dbReference type="Proteomes" id="UP000503297"/>
    </source>
</evidence>
<feature type="region of interest" description="Disordered" evidence="1">
    <location>
        <begin position="212"/>
        <end position="235"/>
    </location>
</feature>
<keyword evidence="3" id="KW-1185">Reference proteome</keyword>
<dbReference type="EMBL" id="CP053716">
    <property type="protein sequence ID" value="QKF06955.1"/>
    <property type="molecule type" value="Genomic_DNA"/>
</dbReference>
<dbReference type="Proteomes" id="UP000503297">
    <property type="component" value="Chromosome"/>
</dbReference>
<organism evidence="2 3">
    <name type="scientific">Berryella wangjianweii</name>
    <dbReference type="NCBI Taxonomy" id="2734634"/>
    <lineage>
        <taxon>Bacteria</taxon>
        <taxon>Bacillati</taxon>
        <taxon>Actinomycetota</taxon>
        <taxon>Coriobacteriia</taxon>
        <taxon>Eggerthellales</taxon>
        <taxon>Eggerthellaceae</taxon>
        <taxon>Berryella</taxon>
    </lineage>
</organism>
<dbReference type="SUPFAM" id="SSF143243">
    <property type="entry name" value="Nqo5-like"/>
    <property type="match status" value="1"/>
</dbReference>
<dbReference type="KEGG" id="bwa:HLV38_01565"/>
<accession>A0A6M8IW98</accession>